<proteinExistence type="predicted"/>
<name>G7Y994_CLOSI</name>
<reference key="2">
    <citation type="submission" date="2011-10" db="EMBL/GenBank/DDBJ databases">
        <title>The genome and transcriptome sequence of Clonorchis sinensis provide insights into the carcinogenic liver fluke.</title>
        <authorList>
            <person name="Wang X."/>
            <person name="Huang Y."/>
            <person name="Chen W."/>
            <person name="Liu H."/>
            <person name="Guo L."/>
            <person name="Chen Y."/>
            <person name="Luo F."/>
            <person name="Zhou W."/>
            <person name="Sun J."/>
            <person name="Mao Q."/>
            <person name="Liang P."/>
            <person name="Zhou C."/>
            <person name="Tian Y."/>
            <person name="Men J."/>
            <person name="Lv X."/>
            <person name="Huang L."/>
            <person name="Zhou J."/>
            <person name="Hu Y."/>
            <person name="Li R."/>
            <person name="Zhang F."/>
            <person name="Lei H."/>
            <person name="Li X."/>
            <person name="Hu X."/>
            <person name="Liang C."/>
            <person name="Xu J."/>
            <person name="Wu Z."/>
            <person name="Yu X."/>
        </authorList>
    </citation>
    <scope>NUCLEOTIDE SEQUENCE</scope>
    <source>
        <strain>Henan</strain>
    </source>
</reference>
<accession>G7Y994</accession>
<dbReference type="Proteomes" id="UP000008909">
    <property type="component" value="Unassembled WGS sequence"/>
</dbReference>
<evidence type="ECO:0000313" key="1">
    <source>
        <dbReference type="EMBL" id="GAA49539.1"/>
    </source>
</evidence>
<organism evidence="1 2">
    <name type="scientific">Clonorchis sinensis</name>
    <name type="common">Chinese liver fluke</name>
    <dbReference type="NCBI Taxonomy" id="79923"/>
    <lineage>
        <taxon>Eukaryota</taxon>
        <taxon>Metazoa</taxon>
        <taxon>Spiralia</taxon>
        <taxon>Lophotrochozoa</taxon>
        <taxon>Platyhelminthes</taxon>
        <taxon>Trematoda</taxon>
        <taxon>Digenea</taxon>
        <taxon>Opisthorchiida</taxon>
        <taxon>Opisthorchiata</taxon>
        <taxon>Opisthorchiidae</taxon>
        <taxon>Clonorchis</taxon>
    </lineage>
</organism>
<evidence type="ECO:0000313" key="2">
    <source>
        <dbReference type="Proteomes" id="UP000008909"/>
    </source>
</evidence>
<dbReference type="EMBL" id="DF142966">
    <property type="protein sequence ID" value="GAA49539.1"/>
    <property type="molecule type" value="Genomic_DNA"/>
</dbReference>
<reference evidence="1" key="1">
    <citation type="journal article" date="2011" name="Genome Biol.">
        <title>The draft genome of the carcinogenic human liver fluke Clonorchis sinensis.</title>
        <authorList>
            <person name="Wang X."/>
            <person name="Chen W."/>
            <person name="Huang Y."/>
            <person name="Sun J."/>
            <person name="Men J."/>
            <person name="Liu H."/>
            <person name="Luo F."/>
            <person name="Guo L."/>
            <person name="Lv X."/>
            <person name="Deng C."/>
            <person name="Zhou C."/>
            <person name="Fan Y."/>
            <person name="Li X."/>
            <person name="Huang L."/>
            <person name="Hu Y."/>
            <person name="Liang C."/>
            <person name="Hu X."/>
            <person name="Xu J."/>
            <person name="Yu X."/>
        </authorList>
    </citation>
    <scope>NUCLEOTIDE SEQUENCE [LARGE SCALE GENOMIC DNA]</scope>
    <source>
        <strain evidence="1">Henan</strain>
    </source>
</reference>
<gene>
    <name evidence="1" type="ORF">CLF_103203</name>
</gene>
<dbReference type="AlphaFoldDB" id="G7Y994"/>
<protein>
    <submittedName>
        <fullName evidence="1">Uncharacterized protein</fullName>
    </submittedName>
</protein>
<sequence length="182" mass="20338">MGTAKKGDDNNDHDDPQVYQLCERQGRHCVPSSDFKYKLHDALNTLLRRAKSSDIVEVLGGLNTELGRLSESDTQLGGRLGLDLVSMDNGERAFKYALITDSLEYSRNLRIKVHWIPILREWESGALHKAVCGRVTGPLALFNFVTNGTRTLESVQNPDVQMVANDNLVDLEYADDTDAVFE</sequence>
<keyword evidence="2" id="KW-1185">Reference proteome</keyword>